<dbReference type="AlphaFoldDB" id="A0A8S1E0N0"/>
<reference evidence="4 5" key="1">
    <citation type="submission" date="2020-04" db="EMBL/GenBank/DDBJ databases">
        <authorList>
            <person name="Alioto T."/>
            <person name="Alioto T."/>
            <person name="Gomez Garrido J."/>
        </authorList>
    </citation>
    <scope>NUCLEOTIDE SEQUENCE [LARGE SCALE GENOMIC DNA]</scope>
</reference>
<evidence type="ECO:0000256" key="2">
    <source>
        <dbReference type="SAM" id="MobiDB-lite"/>
    </source>
</evidence>
<keyword evidence="1" id="KW-1015">Disulfide bond</keyword>
<proteinExistence type="predicted"/>
<organism evidence="4 5">
    <name type="scientific">Cloeon dipterum</name>
    <dbReference type="NCBI Taxonomy" id="197152"/>
    <lineage>
        <taxon>Eukaryota</taxon>
        <taxon>Metazoa</taxon>
        <taxon>Ecdysozoa</taxon>
        <taxon>Arthropoda</taxon>
        <taxon>Hexapoda</taxon>
        <taxon>Insecta</taxon>
        <taxon>Pterygota</taxon>
        <taxon>Palaeoptera</taxon>
        <taxon>Ephemeroptera</taxon>
        <taxon>Pisciforma</taxon>
        <taxon>Baetidae</taxon>
        <taxon>Cloeon</taxon>
    </lineage>
</organism>
<dbReference type="Pfam" id="PF00059">
    <property type="entry name" value="Lectin_C"/>
    <property type="match status" value="1"/>
</dbReference>
<dbReference type="InterPro" id="IPR001304">
    <property type="entry name" value="C-type_lectin-like"/>
</dbReference>
<dbReference type="PROSITE" id="PS00615">
    <property type="entry name" value="C_TYPE_LECTIN_1"/>
    <property type="match status" value="1"/>
</dbReference>
<dbReference type="PANTHER" id="PTHR22803">
    <property type="entry name" value="MANNOSE, PHOSPHOLIPASE, LECTIN RECEPTOR RELATED"/>
    <property type="match status" value="1"/>
</dbReference>
<evidence type="ECO:0000313" key="5">
    <source>
        <dbReference type="Proteomes" id="UP000494165"/>
    </source>
</evidence>
<accession>A0A8S1E0N0</accession>
<dbReference type="CDD" id="cd00037">
    <property type="entry name" value="CLECT"/>
    <property type="match status" value="1"/>
</dbReference>
<dbReference type="SMART" id="SM00034">
    <property type="entry name" value="CLECT"/>
    <property type="match status" value="1"/>
</dbReference>
<name>A0A8S1E0N0_9INSE</name>
<feature type="region of interest" description="Disordered" evidence="2">
    <location>
        <begin position="21"/>
        <end position="41"/>
    </location>
</feature>
<dbReference type="OrthoDB" id="6340082at2759"/>
<evidence type="ECO:0000313" key="4">
    <source>
        <dbReference type="EMBL" id="CAB3388130.1"/>
    </source>
</evidence>
<sequence length="263" mass="29836">MVNDVILTHLDKPVRLGHFAKSFGSSKRRQQSGQGNSEHTVDYNELNKMGERMCNKSVEVVEEKVKSVTTQISLNQVLCETQIKAIRDSEDMNNEMCDFKMKLANQQCILNCTISSISKNGRTVPGRVARKLMPLFPGSKYYISKEKMSWHLAGKFCKSNGMELASIETEAENNALLDVIDDENTKEFYWLSGSDLGSEGTFYWAGTGLDISGFTYFAEGQPDNRGDKEHCLQFWKTSSTLAWNDHQCHLNFRFICEVIENVL</sequence>
<dbReference type="Proteomes" id="UP000494165">
    <property type="component" value="Unassembled WGS sequence"/>
</dbReference>
<dbReference type="Gene3D" id="3.10.100.10">
    <property type="entry name" value="Mannose-Binding Protein A, subunit A"/>
    <property type="match status" value="1"/>
</dbReference>
<protein>
    <recommendedName>
        <fullName evidence="3">C-type lectin domain-containing protein</fullName>
    </recommendedName>
</protein>
<evidence type="ECO:0000259" key="3">
    <source>
        <dbReference type="PROSITE" id="PS50041"/>
    </source>
</evidence>
<dbReference type="InterPro" id="IPR016186">
    <property type="entry name" value="C-type_lectin-like/link_sf"/>
</dbReference>
<comment type="caution">
    <text evidence="4">The sequence shown here is derived from an EMBL/GenBank/DDBJ whole genome shotgun (WGS) entry which is preliminary data.</text>
</comment>
<keyword evidence="5" id="KW-1185">Reference proteome</keyword>
<gene>
    <name evidence="4" type="ORF">CLODIP_2_CD05863</name>
</gene>
<dbReference type="InterPro" id="IPR050111">
    <property type="entry name" value="C-type_lectin/snaclec_domain"/>
</dbReference>
<evidence type="ECO:0000256" key="1">
    <source>
        <dbReference type="ARBA" id="ARBA00023157"/>
    </source>
</evidence>
<dbReference type="PROSITE" id="PS50041">
    <property type="entry name" value="C_TYPE_LECTIN_2"/>
    <property type="match status" value="1"/>
</dbReference>
<dbReference type="EMBL" id="CADEPI010000698">
    <property type="protein sequence ID" value="CAB3388130.1"/>
    <property type="molecule type" value="Genomic_DNA"/>
</dbReference>
<dbReference type="InterPro" id="IPR018378">
    <property type="entry name" value="C-type_lectin_CS"/>
</dbReference>
<dbReference type="InterPro" id="IPR016187">
    <property type="entry name" value="CTDL_fold"/>
</dbReference>
<dbReference type="SUPFAM" id="SSF56436">
    <property type="entry name" value="C-type lectin-like"/>
    <property type="match status" value="1"/>
</dbReference>
<feature type="domain" description="C-type lectin" evidence="3">
    <location>
        <begin position="136"/>
        <end position="257"/>
    </location>
</feature>